<evidence type="ECO:0000256" key="1">
    <source>
        <dbReference type="ARBA" id="ARBA00001974"/>
    </source>
</evidence>
<dbReference type="GO" id="GO:0106316">
    <property type="term" value="F:nitrite reductase (NADH) activity"/>
    <property type="evidence" value="ECO:0007669"/>
    <property type="project" value="UniProtKB-EC"/>
</dbReference>
<organism evidence="6 7">
    <name type="scientific">Clostridium cylindrosporum DSM 605</name>
    <dbReference type="NCBI Taxonomy" id="1121307"/>
    <lineage>
        <taxon>Bacteria</taxon>
        <taxon>Bacillati</taxon>
        <taxon>Bacillota</taxon>
        <taxon>Clostridia</taxon>
        <taxon>Eubacteriales</taxon>
        <taxon>Clostridiaceae</taxon>
        <taxon>Clostridium</taxon>
    </lineage>
</organism>
<name>A0A0J8G037_CLOCY</name>
<comment type="cofactor">
    <cofactor evidence="1">
        <name>FAD</name>
        <dbReference type="ChEBI" id="CHEBI:57692"/>
    </cofactor>
</comment>
<dbReference type="InterPro" id="IPR016156">
    <property type="entry name" value="FAD/NAD-linked_Rdtase_dimer_sf"/>
</dbReference>
<feature type="domain" description="NADH-rubredoxin oxidoreductase C-terminal" evidence="5">
    <location>
        <begin position="313"/>
        <end position="382"/>
    </location>
</feature>
<evidence type="ECO:0000256" key="2">
    <source>
        <dbReference type="ARBA" id="ARBA00022630"/>
    </source>
</evidence>
<dbReference type="EC" id="1.7.1.15" evidence="6"/>
<dbReference type="PRINTS" id="PR00411">
    <property type="entry name" value="PNDRDTASEI"/>
</dbReference>
<reference evidence="6 7" key="1">
    <citation type="submission" date="2015-06" db="EMBL/GenBank/DDBJ databases">
        <title>Draft genome sequence of the purine-degrading Clostridium cylindrosporum HC-1 (DSM 605).</title>
        <authorList>
            <person name="Poehlein A."/>
            <person name="Schiel-Bengelsdorf B."/>
            <person name="Bengelsdorf F."/>
            <person name="Daniel R."/>
            <person name="Duerre P."/>
        </authorList>
    </citation>
    <scope>NUCLEOTIDE SEQUENCE [LARGE SCALE GENOMIC DNA]</scope>
    <source>
        <strain evidence="6 7">DSM 605</strain>
    </source>
</reference>
<dbReference type="InterPro" id="IPR036188">
    <property type="entry name" value="FAD/NAD-bd_sf"/>
</dbReference>
<dbReference type="AlphaFoldDB" id="A0A0J8G037"/>
<evidence type="ECO:0000259" key="4">
    <source>
        <dbReference type="Pfam" id="PF07992"/>
    </source>
</evidence>
<dbReference type="STRING" id="1121307.CLCY_1c04000"/>
<keyword evidence="3" id="KW-0274">FAD</keyword>
<dbReference type="Gene3D" id="3.30.390.30">
    <property type="match status" value="1"/>
</dbReference>
<dbReference type="SUPFAM" id="SSF51905">
    <property type="entry name" value="FAD/NAD(P)-binding domain"/>
    <property type="match status" value="2"/>
</dbReference>
<gene>
    <name evidence="6" type="primary">nasD</name>
    <name evidence="6" type="ORF">CLCY_1c04000</name>
</gene>
<dbReference type="EMBL" id="LFVU01000028">
    <property type="protein sequence ID" value="KMT21166.1"/>
    <property type="molecule type" value="Genomic_DNA"/>
</dbReference>
<dbReference type="Pfam" id="PF18267">
    <property type="entry name" value="Rubredoxin_C"/>
    <property type="match status" value="1"/>
</dbReference>
<dbReference type="PRINTS" id="PR00368">
    <property type="entry name" value="FADPNR"/>
</dbReference>
<protein>
    <submittedName>
        <fullName evidence="6">Nitrite reductase</fullName>
        <ecNumber evidence="6">1.7.1.15</ecNumber>
    </submittedName>
</protein>
<dbReference type="PANTHER" id="PTHR43429">
    <property type="entry name" value="PYRIDINE NUCLEOTIDE-DISULFIDE OXIDOREDUCTASE DOMAIN-CONTAINING"/>
    <property type="match status" value="1"/>
</dbReference>
<sequence length="403" mass="44654">MASRIVIIGNGIASITAIKAIREVDLDSEIYLIGEEKFYPYNRIRLSKGMLDDIEENNILLQKKEWYEENKVKIYINTKVVSVDIDNKEVLLSDATSIKYDKLLFANGSSNRVPPIDGINKVGVHTIRTLDNVLGIKDNLNKAEQIIIIGGGIQGLETAWILHKSGKKVIVVELLSRLMPRELDDKASEILKKIIIDHGIQILTSSSVKQILGDSKVEGILVDEKSEIKGDIVIYSTGISPNIELVSNTKIKAKRGIVVNNKMETTIENIYAAGDVAEFNDKVTGLWNIAIAQGKVAGYNIVGKEIAYEDITPVVTLNAFDISLFSMGCIDETNSTKVLLDENVNNTEYKKIFIKNNKIVGAIVIGDTRKSPLIKSAIEKEILLDEFDLSNVSVDELLNKLKK</sequence>
<keyword evidence="6" id="KW-0560">Oxidoreductase</keyword>
<dbReference type="Pfam" id="PF07992">
    <property type="entry name" value="Pyr_redox_2"/>
    <property type="match status" value="1"/>
</dbReference>
<dbReference type="PATRIC" id="fig|1121307.3.peg.765"/>
<proteinExistence type="predicted"/>
<evidence type="ECO:0000313" key="6">
    <source>
        <dbReference type="EMBL" id="KMT21166.1"/>
    </source>
</evidence>
<keyword evidence="2" id="KW-0285">Flavoprotein</keyword>
<dbReference type="RefSeq" id="WP_048571540.1">
    <property type="nucleotide sequence ID" value="NZ_LFVU01000028.1"/>
</dbReference>
<dbReference type="InterPro" id="IPR041575">
    <property type="entry name" value="Rubredoxin_C"/>
</dbReference>
<keyword evidence="7" id="KW-1185">Reference proteome</keyword>
<comment type="caution">
    <text evidence="6">The sequence shown here is derived from an EMBL/GenBank/DDBJ whole genome shotgun (WGS) entry which is preliminary data.</text>
</comment>
<accession>A0A0J8G037</accession>
<dbReference type="InterPro" id="IPR023753">
    <property type="entry name" value="FAD/NAD-binding_dom"/>
</dbReference>
<evidence type="ECO:0000256" key="3">
    <source>
        <dbReference type="ARBA" id="ARBA00022827"/>
    </source>
</evidence>
<evidence type="ECO:0000259" key="5">
    <source>
        <dbReference type="Pfam" id="PF18267"/>
    </source>
</evidence>
<evidence type="ECO:0000313" key="7">
    <source>
        <dbReference type="Proteomes" id="UP000036756"/>
    </source>
</evidence>
<feature type="domain" description="FAD/NAD(P)-binding" evidence="4">
    <location>
        <begin position="4"/>
        <end position="294"/>
    </location>
</feature>
<dbReference type="Gene3D" id="3.50.50.60">
    <property type="entry name" value="FAD/NAD(P)-binding domain"/>
    <property type="match status" value="2"/>
</dbReference>
<dbReference type="Proteomes" id="UP000036756">
    <property type="component" value="Unassembled WGS sequence"/>
</dbReference>
<dbReference type="OrthoDB" id="9807946at2"/>
<dbReference type="PANTHER" id="PTHR43429:SF3">
    <property type="entry name" value="NITRITE REDUCTASE [NAD(P)H]"/>
    <property type="match status" value="1"/>
</dbReference>
<dbReference type="InterPro" id="IPR050260">
    <property type="entry name" value="FAD-bd_OxRdtase"/>
</dbReference>